<feature type="signal peptide" evidence="1">
    <location>
        <begin position="1"/>
        <end position="17"/>
    </location>
</feature>
<evidence type="ECO:0000313" key="3">
    <source>
        <dbReference type="EMBL" id="AYO44464.1"/>
    </source>
</evidence>
<proteinExistence type="predicted"/>
<feature type="domain" description="DUF7729" evidence="2">
    <location>
        <begin position="35"/>
        <end position="167"/>
    </location>
</feature>
<gene>
    <name evidence="3" type="ORF">DNF11_3514</name>
</gene>
<dbReference type="STRING" id="425264.A0A3G2S8Q1"/>
<keyword evidence="1" id="KW-0732">Signal</keyword>
<dbReference type="VEuPathDB" id="FungiDB:DNF11_3514"/>
<feature type="chain" id="PRO_5018294828" description="DUF7729 domain-containing protein" evidence="1">
    <location>
        <begin position="18"/>
        <end position="318"/>
    </location>
</feature>
<dbReference type="AlphaFoldDB" id="A0A3G2S8Q1"/>
<protein>
    <recommendedName>
        <fullName evidence="2">DUF7729 domain-containing protein</fullName>
    </recommendedName>
</protein>
<dbReference type="InterPro" id="IPR056146">
    <property type="entry name" value="DUF7729"/>
</dbReference>
<dbReference type="EMBL" id="CP033154">
    <property type="protein sequence ID" value="AYO44464.1"/>
    <property type="molecule type" value="Genomic_DNA"/>
</dbReference>
<keyword evidence="4" id="KW-1185">Reference proteome</keyword>
<organism evidence="3 4">
    <name type="scientific">Malassezia restricta (strain ATCC 96810 / NBRC 103918 / CBS 7877)</name>
    <name type="common">Seborrheic dermatitis infection agent</name>
    <dbReference type="NCBI Taxonomy" id="425264"/>
    <lineage>
        <taxon>Eukaryota</taxon>
        <taxon>Fungi</taxon>
        <taxon>Dikarya</taxon>
        <taxon>Basidiomycota</taxon>
        <taxon>Ustilaginomycotina</taxon>
        <taxon>Malasseziomycetes</taxon>
        <taxon>Malasseziales</taxon>
        <taxon>Malasseziaceae</taxon>
        <taxon>Malassezia</taxon>
    </lineage>
</organism>
<dbReference type="Pfam" id="PF24855">
    <property type="entry name" value="DUF7729"/>
    <property type="match status" value="1"/>
</dbReference>
<reference evidence="3 4" key="1">
    <citation type="submission" date="2018-10" db="EMBL/GenBank/DDBJ databases">
        <title>Complete genome sequence of Malassezia restricta CBS 7877.</title>
        <authorList>
            <person name="Morand S.C."/>
            <person name="Bertignac M."/>
            <person name="Iltis A."/>
            <person name="Kolder I."/>
            <person name="Pirovano W."/>
            <person name="Jourdain R."/>
            <person name="Clavaud C."/>
        </authorList>
    </citation>
    <scope>NUCLEOTIDE SEQUENCE [LARGE SCALE GENOMIC DNA]</scope>
    <source>
        <strain evidence="3 4">CBS 7877</strain>
    </source>
</reference>
<evidence type="ECO:0000259" key="2">
    <source>
        <dbReference type="Pfam" id="PF24855"/>
    </source>
</evidence>
<accession>A0A3G2S8Q1</accession>
<evidence type="ECO:0000256" key="1">
    <source>
        <dbReference type="SAM" id="SignalP"/>
    </source>
</evidence>
<dbReference type="Proteomes" id="UP000269793">
    <property type="component" value="Chromosome VII"/>
</dbReference>
<evidence type="ECO:0000313" key="4">
    <source>
        <dbReference type="Proteomes" id="UP000269793"/>
    </source>
</evidence>
<dbReference type="OrthoDB" id="5588482at2759"/>
<name>A0A3G2S8Q1_MALR7</name>
<sequence>MWAAWALWIAAVGVVHGTASSPHMAIIDNIPDGISDSCSQLLQELDQDKVFQQCTEPLIVATNTFAQQSTNSSRSVALSSSMEKLCQAQNGCDRHLVRYFLFEFWNQCTDELEARHPEILQLYEYLYIFNPFRDAVCSKDASGRYCLPTITKKAAKKSSKTKRAMPLPQDVYSEAYWARVLPTIPRSHMMAATNASSSPAINTSQLPSLAPQQVFFFLSGESDPDVLCTECSKHVLAAYISYELSSPYAPGLENSDVLKSQQSIYERAKSVCGRDFVSSINQQAHVQSFTGPASGAVSPRALTPHLWGWLVVAYLLST</sequence>